<sequence>MQKKIKATPGPGKFAAHGYFWRPNHTFIYTAMRNNLSSQITLTRVPEKYYKPENAYEYSLLTRFEKVRTHIYATMEEGAGELARELATSIRERQREGKQFVLAVPGGRSPYPIFRQLIRMHREEGLSLRNVVVFLIYEFYPLANEAYSNMHLLREVFLDHVDIPKGNVYSPDGFIDKNDIYDFCRRYEQRIRECGGIDCMLLGVGQAGTIGVNSAGTSVSSRTHLVLMDDTSRKESAQLFRSIDNVPAGVITMGLGTLMEAAKVVLVAWGENKSRIIRETIEASASDAVPSTCLQHHPNAKVVIDLSAAGQLTRISHPWLVTPCVWDNKLIRRAIVWLCAQTDKPILKLTNKDYSEHGLGELLALYGSAYNVNIRIFNDIQHTITGWPGGKPNADDSNRPERAKPYPKRVIVFSPHPDDDVISMGGTLRRLCDQQHEVHVAYETSGNIAVGDDEVIRYCEYLRDVSERYAPGETPIREKAEEIIRYLRYEKKEDGQPERPDVLFMKGTIRREEARHGCRYSGVKDEHVHFLDLPFYETGLVKKNPLGQRDVDIVKQLLTEIKPHQMFVAGDLADPHGTHKVCLDAVLAAVDEMKGEEWLKDCRIWMYRGAWAEWEMDHIEMAVPISPEELRYKRNAILKHQSQAESAPYLGDDERLFWQRAEDRNRATAEMYKHLGLAAYEAIEAFVQYIPID</sequence>
<evidence type="ECO:0000259" key="1">
    <source>
        <dbReference type="Pfam" id="PF01182"/>
    </source>
</evidence>
<dbReference type="InterPro" id="IPR003737">
    <property type="entry name" value="GlcNAc_PI_deacetylase-related"/>
</dbReference>
<dbReference type="CDD" id="cd01399">
    <property type="entry name" value="GlcN6P_deaminase"/>
    <property type="match status" value="1"/>
</dbReference>
<keyword evidence="2" id="KW-0378">Hydrolase</keyword>
<dbReference type="Pfam" id="PF01182">
    <property type="entry name" value="Glucosamine_iso"/>
    <property type="match status" value="1"/>
</dbReference>
<comment type="caution">
    <text evidence="2">The sequence shown here is derived from an EMBL/GenBank/DDBJ whole genome shotgun (WGS) entry which is preliminary data.</text>
</comment>
<protein>
    <submittedName>
        <fullName evidence="2">Glucosamine-6-phosphate deaminase</fullName>
        <ecNumber evidence="2">3.5.99.6</ecNumber>
    </submittedName>
</protein>
<name>W2C7R9_9BACT</name>
<dbReference type="EC" id="3.5.99.6" evidence="2"/>
<evidence type="ECO:0000313" key="3">
    <source>
        <dbReference type="Proteomes" id="UP000018837"/>
    </source>
</evidence>
<dbReference type="GO" id="GO:0004342">
    <property type="term" value="F:glucosamine-6-phosphate deaminase activity"/>
    <property type="evidence" value="ECO:0007669"/>
    <property type="project" value="UniProtKB-EC"/>
</dbReference>
<reference evidence="2 3" key="1">
    <citation type="submission" date="2013-11" db="EMBL/GenBank/DDBJ databases">
        <title>Single cell genomics of uncultured Tannerella BU063 (oral taxon 286).</title>
        <authorList>
            <person name="Beall C.J."/>
            <person name="Campbell A.G."/>
            <person name="Griffen A.L."/>
            <person name="Podar M."/>
            <person name="Leys E.J."/>
        </authorList>
    </citation>
    <scope>NUCLEOTIDE SEQUENCE [LARGE SCALE GENOMIC DNA]</scope>
    <source>
        <strain evidence="2">Cell 2</strain>
    </source>
</reference>
<dbReference type="PANTHER" id="PTHR42892:SF1">
    <property type="entry name" value="GLUCOSAMINE-6-PHOSPHATE ISOMERASE"/>
    <property type="match status" value="1"/>
</dbReference>
<dbReference type="SUPFAM" id="SSF102588">
    <property type="entry name" value="LmbE-like"/>
    <property type="match status" value="1"/>
</dbReference>
<dbReference type="Gene3D" id="3.40.50.10320">
    <property type="entry name" value="LmbE-like"/>
    <property type="match status" value="1"/>
</dbReference>
<evidence type="ECO:0000313" key="2">
    <source>
        <dbReference type="EMBL" id="ETK02557.1"/>
    </source>
</evidence>
<dbReference type="AlphaFoldDB" id="W2C7R9"/>
<feature type="domain" description="Glucosamine/galactosamine-6-phosphate isomerase" evidence="1">
    <location>
        <begin position="76"/>
        <end position="296"/>
    </location>
</feature>
<dbReference type="InterPro" id="IPR052960">
    <property type="entry name" value="GlcN6P_deaminase-like"/>
</dbReference>
<proteinExistence type="predicted"/>
<dbReference type="GO" id="GO:0005975">
    <property type="term" value="P:carbohydrate metabolic process"/>
    <property type="evidence" value="ECO:0007669"/>
    <property type="project" value="InterPro"/>
</dbReference>
<dbReference type="InterPro" id="IPR024078">
    <property type="entry name" value="LmbE-like_dom_sf"/>
</dbReference>
<dbReference type="SUPFAM" id="SSF100950">
    <property type="entry name" value="NagB/RpiA/CoA transferase-like"/>
    <property type="match status" value="1"/>
</dbReference>
<gene>
    <name evidence="2" type="ORF">N425_03755</name>
</gene>
<dbReference type="PANTHER" id="PTHR42892">
    <property type="entry name" value="GLUCOSAMINE-6-PHOSPHATE DEAMINASE-LIKE PROTEIN BT_0258-RELATED"/>
    <property type="match status" value="1"/>
</dbReference>
<dbReference type="EMBL" id="AYUF01000338">
    <property type="protein sequence ID" value="ETK02557.1"/>
    <property type="molecule type" value="Genomic_DNA"/>
</dbReference>
<dbReference type="Proteomes" id="UP000018837">
    <property type="component" value="Unassembled WGS sequence"/>
</dbReference>
<dbReference type="Gene3D" id="3.40.50.1360">
    <property type="match status" value="1"/>
</dbReference>
<organism evidence="2 3">
    <name type="scientific">Tannerella sp. oral taxon BU063 isolate Cell 2</name>
    <dbReference type="NCBI Taxonomy" id="1411148"/>
    <lineage>
        <taxon>Bacteria</taxon>
        <taxon>Pseudomonadati</taxon>
        <taxon>Bacteroidota</taxon>
        <taxon>Bacteroidia</taxon>
        <taxon>Bacteroidales</taxon>
        <taxon>Tannerellaceae</taxon>
        <taxon>Tannerella</taxon>
    </lineage>
</organism>
<accession>W2C7R9</accession>
<dbReference type="Pfam" id="PF02585">
    <property type="entry name" value="PIG-L"/>
    <property type="match status" value="1"/>
</dbReference>
<dbReference type="NCBIfam" id="NF002557">
    <property type="entry name" value="PRK02122.1"/>
    <property type="match status" value="1"/>
</dbReference>
<dbReference type="GO" id="GO:0006044">
    <property type="term" value="P:N-acetylglucosamine metabolic process"/>
    <property type="evidence" value="ECO:0007669"/>
    <property type="project" value="InterPro"/>
</dbReference>
<dbReference type="PATRIC" id="fig|1411148.3.peg.499"/>
<dbReference type="InterPro" id="IPR004547">
    <property type="entry name" value="Glucosamine6P_isomerase"/>
</dbReference>
<dbReference type="InterPro" id="IPR006148">
    <property type="entry name" value="Glc/Gal-6P_isomerase"/>
</dbReference>
<dbReference type="InterPro" id="IPR037171">
    <property type="entry name" value="NagB/RpiA_transferase-like"/>
</dbReference>